<evidence type="ECO:0000256" key="1">
    <source>
        <dbReference type="SAM" id="MobiDB-lite"/>
    </source>
</evidence>
<dbReference type="Gramene" id="PGSC0003DMT400096857">
    <property type="protein sequence ID" value="PGSC0003DMT400096857"/>
    <property type="gene ID" value="PGSC0003DMG400046428"/>
</dbReference>
<name>M1DZD8_SOLTU</name>
<proteinExistence type="predicted"/>
<evidence type="ECO:0000313" key="3">
    <source>
        <dbReference type="Proteomes" id="UP000011115"/>
    </source>
</evidence>
<feature type="compositionally biased region" description="Basic and acidic residues" evidence="1">
    <location>
        <begin position="92"/>
        <end position="117"/>
    </location>
</feature>
<accession>M1DZD8</accession>
<reference evidence="3" key="1">
    <citation type="journal article" date="2011" name="Nature">
        <title>Genome sequence and analysis of the tuber crop potato.</title>
        <authorList>
            <consortium name="The Potato Genome Sequencing Consortium"/>
        </authorList>
    </citation>
    <scope>NUCLEOTIDE SEQUENCE [LARGE SCALE GENOMIC DNA]</scope>
    <source>
        <strain evidence="3">cv. DM1-3 516 R44</strain>
    </source>
</reference>
<dbReference type="InParanoid" id="M1DZD8"/>
<organism evidence="2 3">
    <name type="scientific">Solanum tuberosum</name>
    <name type="common">Potato</name>
    <dbReference type="NCBI Taxonomy" id="4113"/>
    <lineage>
        <taxon>Eukaryota</taxon>
        <taxon>Viridiplantae</taxon>
        <taxon>Streptophyta</taxon>
        <taxon>Embryophyta</taxon>
        <taxon>Tracheophyta</taxon>
        <taxon>Spermatophyta</taxon>
        <taxon>Magnoliopsida</taxon>
        <taxon>eudicotyledons</taxon>
        <taxon>Gunneridae</taxon>
        <taxon>Pentapetalae</taxon>
        <taxon>asterids</taxon>
        <taxon>lamiids</taxon>
        <taxon>Solanales</taxon>
        <taxon>Solanaceae</taxon>
        <taxon>Solanoideae</taxon>
        <taxon>Solaneae</taxon>
        <taxon>Solanum</taxon>
    </lineage>
</organism>
<reference evidence="2" key="2">
    <citation type="submission" date="2015-06" db="UniProtKB">
        <authorList>
            <consortium name="EnsemblPlants"/>
        </authorList>
    </citation>
    <scope>IDENTIFICATION</scope>
    <source>
        <strain evidence="2">DM1-3 516 R44</strain>
    </source>
</reference>
<sequence>MDRKIQLVNKCFDAFELRVLEQPDSTIDLSFFQSNLTSLGADVDAIIATSAVEPQAAPTALADDTVLDALFSGTAEDGPEPTHTKGMRHRSGRTEEEKDQKRKRRQEKEARKASILHEELRQQRMRESIAGASSSAPVVEVPPVMRDVMSTNDGAVRVTESTTEGAMILDVGTIEGDPSMVLAGSRKSDPPACKMILRRNTPQVGDEMIQEMWLKLQAVLQPCSSHWMTDKGLLECFYRGLGPENRGITDELCKGGMLHQPYEVIAKFFDGMVEAKKK</sequence>
<feature type="region of interest" description="Disordered" evidence="1">
    <location>
        <begin position="72"/>
        <end position="117"/>
    </location>
</feature>
<dbReference type="HOGENOM" id="CLU_028647_6_2_1"/>
<dbReference type="PaxDb" id="4113-PGSC0003DMT400096857"/>
<evidence type="ECO:0000313" key="2">
    <source>
        <dbReference type="EnsemblPlants" id="PGSC0003DMT400096857"/>
    </source>
</evidence>
<keyword evidence="3" id="KW-1185">Reference proteome</keyword>
<protein>
    <submittedName>
        <fullName evidence="2">Integrase core domain containing protein</fullName>
    </submittedName>
</protein>
<dbReference type="AlphaFoldDB" id="M1DZD8"/>
<dbReference type="Proteomes" id="UP000011115">
    <property type="component" value="Unassembled WGS sequence"/>
</dbReference>
<dbReference type="EnsemblPlants" id="PGSC0003DMT400096857">
    <property type="protein sequence ID" value="PGSC0003DMT400096857"/>
    <property type="gene ID" value="PGSC0003DMG400046428"/>
</dbReference>